<feature type="transmembrane region" description="Helical" evidence="1">
    <location>
        <begin position="43"/>
        <end position="65"/>
    </location>
</feature>
<evidence type="ECO:0000313" key="2">
    <source>
        <dbReference type="EMBL" id="TQN07906.1"/>
    </source>
</evidence>
<keyword evidence="1" id="KW-0472">Membrane</keyword>
<reference evidence="2 3" key="1">
    <citation type="submission" date="2019-06" db="EMBL/GenBank/DDBJ databases">
        <title>Genomic Encyclopedia of Archaeal and Bacterial Type Strains, Phase II (KMG-II): from individual species to whole genera.</title>
        <authorList>
            <person name="Goeker M."/>
        </authorList>
    </citation>
    <scope>NUCLEOTIDE SEQUENCE [LARGE SCALE GENOMIC DNA]</scope>
    <source>
        <strain evidence="2 3">DSM 7270</strain>
    </source>
</reference>
<name>A0A543LKJ7_9BURK</name>
<sequence length="80" mass="8141">MSDITTGKLLANGVADAVGFVGGALLGFWAGQWLGVDIFAPGYGTGSLIGIALVGLGGGLGLHAARRWQTRRQDKTAGKE</sequence>
<evidence type="ECO:0000256" key="1">
    <source>
        <dbReference type="SAM" id="Phobius"/>
    </source>
</evidence>
<dbReference type="EMBL" id="VFPV01000001">
    <property type="protein sequence ID" value="TQN07906.1"/>
    <property type="molecule type" value="Genomic_DNA"/>
</dbReference>
<organism evidence="2 3">
    <name type="scientific">Acidovorax temperans</name>
    <dbReference type="NCBI Taxonomy" id="80878"/>
    <lineage>
        <taxon>Bacteria</taxon>
        <taxon>Pseudomonadati</taxon>
        <taxon>Pseudomonadota</taxon>
        <taxon>Betaproteobacteria</taxon>
        <taxon>Burkholderiales</taxon>
        <taxon>Comamonadaceae</taxon>
        <taxon>Acidovorax</taxon>
    </lineage>
</organism>
<keyword evidence="1" id="KW-0812">Transmembrane</keyword>
<evidence type="ECO:0000313" key="3">
    <source>
        <dbReference type="Proteomes" id="UP000316993"/>
    </source>
</evidence>
<feature type="transmembrane region" description="Helical" evidence="1">
    <location>
        <begin position="9"/>
        <end position="31"/>
    </location>
</feature>
<dbReference type="Proteomes" id="UP000316993">
    <property type="component" value="Unassembled WGS sequence"/>
</dbReference>
<comment type="caution">
    <text evidence="2">The sequence shown here is derived from an EMBL/GenBank/DDBJ whole genome shotgun (WGS) entry which is preliminary data.</text>
</comment>
<accession>A0A543LKJ7</accession>
<gene>
    <name evidence="2" type="ORF">BDD18_1059</name>
</gene>
<proteinExistence type="predicted"/>
<protein>
    <submittedName>
        <fullName evidence="2">Uncharacterized protein</fullName>
    </submittedName>
</protein>
<keyword evidence="1" id="KW-1133">Transmembrane helix</keyword>
<dbReference type="AlphaFoldDB" id="A0A543LKJ7"/>